<evidence type="ECO:0000256" key="1">
    <source>
        <dbReference type="ARBA" id="ARBA00022737"/>
    </source>
</evidence>
<dbReference type="PROSITE" id="PS51375">
    <property type="entry name" value="PPR"/>
    <property type="match status" value="2"/>
</dbReference>
<sequence length="446" mass="50259">MEKSTAMPDGYTYSYVLNGCAKEGLFREGQQLHARILKNWSLINVFVQTNLVNLYSCTGGEYGVHDARKVFDEMIEKNVVTWNSLLLGYFRNGDVDEALRNFDEMPDKNVVSWTIVIAGCTQNGRCQQALALFCLMQRRCVEFDQVTLVAVLSACAELGALDLGKWIHSRVVESARFRIEQVLVSLYNALIHMYASCGEIEEAYRVFEGMSRRNSVSWTSIITGFAKQGYAHEALTIFQQMESWGGNDVRPDEITFLGVLFACSHAGYVNEGFRYFRCMKETWGVEPRIEHYGCMVDMLSRAGLFDEAVALVETMPMKPNEAVWGALLGGCKIHKNVRLASSVAQKLAVELEPDRAVGYFVLLSNLYAADKRWKDVVIMRQKMFGMGVKKPPGQSKIEADGTIHNFLSSDLSHKHACSVYEMLRLLTSQAKLQCHQPIISDEELIV</sequence>
<dbReference type="InterPro" id="IPR046960">
    <property type="entry name" value="PPR_At4g14850-like_plant"/>
</dbReference>
<protein>
    <recommendedName>
        <fullName evidence="5">Pentatricopeptide repeat-containing protein</fullName>
    </recommendedName>
</protein>
<evidence type="ECO:0000313" key="4">
    <source>
        <dbReference type="Proteomes" id="UP001291623"/>
    </source>
</evidence>
<dbReference type="Pfam" id="PF13041">
    <property type="entry name" value="PPR_2"/>
    <property type="match status" value="2"/>
</dbReference>
<proteinExistence type="predicted"/>
<evidence type="ECO:0008006" key="5">
    <source>
        <dbReference type="Google" id="ProtNLM"/>
    </source>
</evidence>
<dbReference type="Pfam" id="PF20431">
    <property type="entry name" value="E_motif"/>
    <property type="match status" value="1"/>
</dbReference>
<organism evidence="3 4">
    <name type="scientific">Anisodus tanguticus</name>
    <dbReference type="NCBI Taxonomy" id="243964"/>
    <lineage>
        <taxon>Eukaryota</taxon>
        <taxon>Viridiplantae</taxon>
        <taxon>Streptophyta</taxon>
        <taxon>Embryophyta</taxon>
        <taxon>Tracheophyta</taxon>
        <taxon>Spermatophyta</taxon>
        <taxon>Magnoliopsida</taxon>
        <taxon>eudicotyledons</taxon>
        <taxon>Gunneridae</taxon>
        <taxon>Pentapetalae</taxon>
        <taxon>asterids</taxon>
        <taxon>lamiids</taxon>
        <taxon>Solanales</taxon>
        <taxon>Solanaceae</taxon>
        <taxon>Solanoideae</taxon>
        <taxon>Hyoscyameae</taxon>
        <taxon>Anisodus</taxon>
    </lineage>
</organism>
<dbReference type="Pfam" id="PF01535">
    <property type="entry name" value="PPR"/>
    <property type="match status" value="3"/>
</dbReference>
<dbReference type="Gene3D" id="1.25.40.10">
    <property type="entry name" value="Tetratricopeptide repeat domain"/>
    <property type="match status" value="3"/>
</dbReference>
<gene>
    <name evidence="3" type="ORF">RND71_017493</name>
</gene>
<dbReference type="InterPro" id="IPR046848">
    <property type="entry name" value="E_motif"/>
</dbReference>
<dbReference type="AlphaFoldDB" id="A0AAE1S3U7"/>
<comment type="caution">
    <text evidence="3">The sequence shown here is derived from an EMBL/GenBank/DDBJ whole genome shotgun (WGS) entry which is preliminary data.</text>
</comment>
<evidence type="ECO:0000313" key="3">
    <source>
        <dbReference type="EMBL" id="KAK4362252.1"/>
    </source>
</evidence>
<dbReference type="FunFam" id="1.25.40.10:FF:000184">
    <property type="entry name" value="Pentatricopeptide repeat-containing protein, chloroplastic"/>
    <property type="match status" value="1"/>
</dbReference>
<dbReference type="PANTHER" id="PTHR47926:SF526">
    <property type="entry name" value="PENTACOTRIPEPTIDE-REPEAT REGION OF PRORP DOMAIN-CONTAINING PROTEIN"/>
    <property type="match status" value="1"/>
</dbReference>
<dbReference type="Proteomes" id="UP001291623">
    <property type="component" value="Unassembled WGS sequence"/>
</dbReference>
<evidence type="ECO:0000256" key="2">
    <source>
        <dbReference type="PROSITE-ProRule" id="PRU00708"/>
    </source>
</evidence>
<dbReference type="EMBL" id="JAVYJV010000009">
    <property type="protein sequence ID" value="KAK4362252.1"/>
    <property type="molecule type" value="Genomic_DNA"/>
</dbReference>
<dbReference type="FunFam" id="1.25.40.10:FF:000348">
    <property type="entry name" value="Pentatricopeptide repeat-containing protein chloroplastic"/>
    <property type="match status" value="1"/>
</dbReference>
<feature type="repeat" description="PPR" evidence="2">
    <location>
        <begin position="183"/>
        <end position="217"/>
    </location>
</feature>
<dbReference type="NCBIfam" id="TIGR00756">
    <property type="entry name" value="PPR"/>
    <property type="match status" value="4"/>
</dbReference>
<accession>A0AAE1S3U7</accession>
<feature type="repeat" description="PPR" evidence="2">
    <location>
        <begin position="78"/>
        <end position="112"/>
    </location>
</feature>
<dbReference type="GO" id="GO:0003723">
    <property type="term" value="F:RNA binding"/>
    <property type="evidence" value="ECO:0007669"/>
    <property type="project" value="InterPro"/>
</dbReference>
<keyword evidence="1" id="KW-0677">Repeat</keyword>
<dbReference type="InterPro" id="IPR002885">
    <property type="entry name" value="PPR_rpt"/>
</dbReference>
<keyword evidence="4" id="KW-1185">Reference proteome</keyword>
<name>A0AAE1S3U7_9SOLA</name>
<dbReference type="InterPro" id="IPR011990">
    <property type="entry name" value="TPR-like_helical_dom_sf"/>
</dbReference>
<dbReference type="PANTHER" id="PTHR47926">
    <property type="entry name" value="PENTATRICOPEPTIDE REPEAT-CONTAINING PROTEIN"/>
    <property type="match status" value="1"/>
</dbReference>
<dbReference type="GO" id="GO:0009451">
    <property type="term" value="P:RNA modification"/>
    <property type="evidence" value="ECO:0007669"/>
    <property type="project" value="InterPro"/>
</dbReference>
<reference evidence="3" key="1">
    <citation type="submission" date="2023-12" db="EMBL/GenBank/DDBJ databases">
        <title>Genome assembly of Anisodus tanguticus.</title>
        <authorList>
            <person name="Wang Y.-J."/>
        </authorList>
    </citation>
    <scope>NUCLEOTIDE SEQUENCE</scope>
    <source>
        <strain evidence="3">KB-2021</strain>
        <tissue evidence="3">Leaf</tissue>
    </source>
</reference>